<dbReference type="InterPro" id="IPR003010">
    <property type="entry name" value="C-N_Hydrolase"/>
</dbReference>
<dbReference type="GO" id="GO:0005886">
    <property type="term" value="C:plasma membrane"/>
    <property type="evidence" value="ECO:0007669"/>
    <property type="project" value="UniProtKB-SubCell"/>
</dbReference>
<keyword evidence="3 9" id="KW-1003">Cell membrane</keyword>
<evidence type="ECO:0000259" key="10">
    <source>
        <dbReference type="PROSITE" id="PS50263"/>
    </source>
</evidence>
<dbReference type="NCBIfam" id="TIGR00546">
    <property type="entry name" value="lnt"/>
    <property type="match status" value="1"/>
</dbReference>
<dbReference type="AlphaFoldDB" id="G4SUB1"/>
<protein>
    <recommendedName>
        <fullName evidence="9">Apolipoprotein N-acyltransferase</fullName>
        <shortName evidence="9">ALP N-acyltransferase</shortName>
        <ecNumber evidence="9">2.3.1.269</ecNumber>
    </recommendedName>
</protein>
<reference evidence="11 12" key="1">
    <citation type="journal article" date="2012" name="J. Bacteriol.">
        <title>Genome sequence of the haloalkaliphilic methanotrophic bacterium Methylomicrobium alcaliphilum 20Z.</title>
        <authorList>
            <person name="Vuilleumier S."/>
            <person name="Khmelenina V.N."/>
            <person name="Bringel F."/>
            <person name="Reshetnikov A.S."/>
            <person name="Lajus A."/>
            <person name="Mangenot S."/>
            <person name="Rouy Z."/>
            <person name="Op den Camp H.J."/>
            <person name="Jetten M.S."/>
            <person name="Dispirito A.A."/>
            <person name="Dunfield P."/>
            <person name="Klotz M.G."/>
            <person name="Semrau J.D."/>
            <person name="Stein L.Y."/>
            <person name="Barbe V."/>
            <person name="Medigue C."/>
            <person name="Trotsenko Y.A."/>
            <person name="Kalyuzhnaya M.G."/>
        </authorList>
    </citation>
    <scope>NUCLEOTIDE SEQUENCE [LARGE SCALE GENOMIC DNA]</scope>
    <source>
        <strain evidence="12">DSM 19304 / NCIMB 14124 / VKM B-2133 / 20Z</strain>
    </source>
</reference>
<feature type="transmembrane region" description="Helical" evidence="9">
    <location>
        <begin position="69"/>
        <end position="90"/>
    </location>
</feature>
<dbReference type="CDD" id="cd07571">
    <property type="entry name" value="ALP_N-acyl_transferase"/>
    <property type="match status" value="1"/>
</dbReference>
<evidence type="ECO:0000313" key="11">
    <source>
        <dbReference type="EMBL" id="CCE25060.1"/>
    </source>
</evidence>
<evidence type="ECO:0000256" key="2">
    <source>
        <dbReference type="ARBA" id="ARBA00010065"/>
    </source>
</evidence>
<evidence type="ECO:0000256" key="9">
    <source>
        <dbReference type="HAMAP-Rule" id="MF_01148"/>
    </source>
</evidence>
<feature type="transmembrane region" description="Helical" evidence="9">
    <location>
        <begin position="12"/>
        <end position="36"/>
    </location>
</feature>
<dbReference type="GO" id="GO:0016410">
    <property type="term" value="F:N-acyltransferase activity"/>
    <property type="evidence" value="ECO:0007669"/>
    <property type="project" value="UniProtKB-UniRule"/>
</dbReference>
<keyword evidence="4 9" id="KW-0808">Transferase</keyword>
<dbReference type="Pfam" id="PF00795">
    <property type="entry name" value="CN_hydrolase"/>
    <property type="match status" value="1"/>
</dbReference>
<feature type="transmembrane region" description="Helical" evidence="9">
    <location>
        <begin position="96"/>
        <end position="119"/>
    </location>
</feature>
<dbReference type="PANTHER" id="PTHR38686">
    <property type="entry name" value="APOLIPOPROTEIN N-ACYLTRANSFERASE"/>
    <property type="match status" value="1"/>
</dbReference>
<keyword evidence="7 9" id="KW-0472">Membrane</keyword>
<evidence type="ECO:0000313" key="12">
    <source>
        <dbReference type="Proteomes" id="UP000008315"/>
    </source>
</evidence>
<keyword evidence="8 9" id="KW-0012">Acyltransferase</keyword>
<dbReference type="InterPro" id="IPR045378">
    <property type="entry name" value="LNT_N"/>
</dbReference>
<dbReference type="STRING" id="1091494.MEALZ_3397"/>
<feature type="transmembrane region" description="Helical" evidence="9">
    <location>
        <begin position="42"/>
        <end position="62"/>
    </location>
</feature>
<evidence type="ECO:0000256" key="1">
    <source>
        <dbReference type="ARBA" id="ARBA00004651"/>
    </source>
</evidence>
<dbReference type="SUPFAM" id="SSF56317">
    <property type="entry name" value="Carbon-nitrogen hydrolase"/>
    <property type="match status" value="1"/>
</dbReference>
<feature type="transmembrane region" description="Helical" evidence="9">
    <location>
        <begin position="172"/>
        <end position="193"/>
    </location>
</feature>
<comment type="function">
    <text evidence="9">Catalyzes the phospholipid dependent N-acylation of the N-terminal cysteine of apolipoprotein, the last step in lipoprotein maturation.</text>
</comment>
<keyword evidence="9" id="KW-0997">Cell inner membrane</keyword>
<keyword evidence="6 9" id="KW-1133">Transmembrane helix</keyword>
<evidence type="ECO:0000256" key="3">
    <source>
        <dbReference type="ARBA" id="ARBA00022475"/>
    </source>
</evidence>
<dbReference type="HOGENOM" id="CLU_019563_3_0_6"/>
<accession>G4SUB1</accession>
<dbReference type="PANTHER" id="PTHR38686:SF1">
    <property type="entry name" value="APOLIPOPROTEIN N-ACYLTRANSFERASE"/>
    <property type="match status" value="1"/>
</dbReference>
<feature type="transmembrane region" description="Helical" evidence="9">
    <location>
        <begin position="205"/>
        <end position="224"/>
    </location>
</feature>
<comment type="catalytic activity">
    <reaction evidence="9">
        <text>N-terminal S-1,2-diacyl-sn-glyceryl-L-cysteinyl-[lipoprotein] + a glycerophospholipid = N-acyl-S-1,2-diacyl-sn-glyceryl-L-cysteinyl-[lipoprotein] + a 2-acyl-sn-glycero-3-phospholipid + H(+)</text>
        <dbReference type="Rhea" id="RHEA:48228"/>
        <dbReference type="Rhea" id="RHEA-COMP:14681"/>
        <dbReference type="Rhea" id="RHEA-COMP:14684"/>
        <dbReference type="ChEBI" id="CHEBI:15378"/>
        <dbReference type="ChEBI" id="CHEBI:136912"/>
        <dbReference type="ChEBI" id="CHEBI:140656"/>
        <dbReference type="ChEBI" id="CHEBI:140657"/>
        <dbReference type="ChEBI" id="CHEBI:140660"/>
        <dbReference type="EC" id="2.3.1.269"/>
    </reaction>
</comment>
<keyword evidence="5 9" id="KW-0812">Transmembrane</keyword>
<dbReference type="Proteomes" id="UP000008315">
    <property type="component" value="Chromosome"/>
</dbReference>
<evidence type="ECO:0000256" key="6">
    <source>
        <dbReference type="ARBA" id="ARBA00022989"/>
    </source>
</evidence>
<gene>
    <name evidence="9 11" type="primary">lnt</name>
    <name evidence="11" type="ordered locus">MEALZ_3397</name>
</gene>
<dbReference type="EC" id="2.3.1.269" evidence="9"/>
<dbReference type="KEGG" id="mah:MEALZ_3397"/>
<evidence type="ECO:0000256" key="4">
    <source>
        <dbReference type="ARBA" id="ARBA00022679"/>
    </source>
</evidence>
<comment type="subcellular location">
    <subcellularLocation>
        <location evidence="9">Cell inner membrane</location>
        <topology evidence="9">Multi-pass membrane protein</topology>
    </subcellularLocation>
    <subcellularLocation>
        <location evidence="1">Cell membrane</location>
        <topology evidence="1">Multi-pass membrane protein</topology>
    </subcellularLocation>
</comment>
<dbReference type="Pfam" id="PF20154">
    <property type="entry name" value="LNT_N"/>
    <property type="match status" value="1"/>
</dbReference>
<proteinExistence type="inferred from homology"/>
<sequence>MNMPETVFNHNLSAFFKGFYGDLLAPAAGIAMALAFAPFDHAYLAFVALAFIFASWEVLTPARAAFRGFLFGLGLFGFGVSWVFVSVRVYGGADLLSSVLITLLFVSVWSLFPALTGYLTSAIVRRSDHAINSLIPSGIWILVEYIRGNWFLNGFPWLQIAYSQLATPFSGYIPIIGVYGTGFLMALSAGLALQCHHGKRHIVTNLILIAVLFASGALCKNIAWTHSIGESIRVSLLQGNIPQEQKWAPENRDATLRKYRDLTEKHWDSDIIVWPETSIPAYYSEVEESFIEPLEREAVEHNSDIIVSLPMKGDQPHIKYNSILVLGIQRSFYHKNHLLPFGEYLPLQPLSGKILDFLNMRLGHFTPGGDNQTLPIAAGYPFAASICYEDAISSEARTKLPDAAFLVNVTNDAWFGQSIEPFQHLQIARMRALETGRYLLRATNTGVTAIVSPMGGIVKQAIPFETAAISGIIEPMGGLTPYAKTGDTPAISILIALLYLSEIKIRHRGARQRTP</sequence>
<feature type="transmembrane region" description="Helical" evidence="9">
    <location>
        <begin position="131"/>
        <end position="152"/>
    </location>
</feature>
<organism evidence="11 12">
    <name type="scientific">Methylotuvimicrobium alcaliphilum (strain DSM 19304 / NCIMB 14124 / VKM B-2133 / 20Z)</name>
    <name type="common">Methylomicrobium alcaliphilum</name>
    <dbReference type="NCBI Taxonomy" id="1091494"/>
    <lineage>
        <taxon>Bacteria</taxon>
        <taxon>Pseudomonadati</taxon>
        <taxon>Pseudomonadota</taxon>
        <taxon>Gammaproteobacteria</taxon>
        <taxon>Methylococcales</taxon>
        <taxon>Methylococcaceae</taxon>
        <taxon>Methylotuvimicrobium</taxon>
    </lineage>
</organism>
<comment type="pathway">
    <text evidence="9">Protein modification; lipoprotein biosynthesis (N-acyl transfer).</text>
</comment>
<feature type="domain" description="CN hydrolase" evidence="10">
    <location>
        <begin position="237"/>
        <end position="475"/>
    </location>
</feature>
<dbReference type="InterPro" id="IPR004563">
    <property type="entry name" value="Apolipo_AcylTrfase"/>
</dbReference>
<comment type="similarity">
    <text evidence="2 9">Belongs to the CN hydrolase family. Apolipoprotein N-acyltransferase subfamily.</text>
</comment>
<dbReference type="GO" id="GO:0042158">
    <property type="term" value="P:lipoprotein biosynthetic process"/>
    <property type="evidence" value="ECO:0007669"/>
    <property type="project" value="UniProtKB-UniRule"/>
</dbReference>
<dbReference type="Gene3D" id="3.60.110.10">
    <property type="entry name" value="Carbon-nitrogen hydrolase"/>
    <property type="match status" value="1"/>
</dbReference>
<dbReference type="PROSITE" id="PS50263">
    <property type="entry name" value="CN_HYDROLASE"/>
    <property type="match status" value="1"/>
</dbReference>
<dbReference type="HAMAP" id="MF_01148">
    <property type="entry name" value="Lnt"/>
    <property type="match status" value="1"/>
</dbReference>
<evidence type="ECO:0000256" key="7">
    <source>
        <dbReference type="ARBA" id="ARBA00023136"/>
    </source>
</evidence>
<dbReference type="UniPathway" id="UPA00666"/>
<dbReference type="InterPro" id="IPR036526">
    <property type="entry name" value="C-N_Hydrolase_sf"/>
</dbReference>
<evidence type="ECO:0000256" key="8">
    <source>
        <dbReference type="ARBA" id="ARBA00023315"/>
    </source>
</evidence>
<keyword evidence="12" id="KW-1185">Reference proteome</keyword>
<name>G4SUB1_META2</name>
<dbReference type="PATRIC" id="fig|271065.3.peg.3501"/>
<dbReference type="EMBL" id="FO082060">
    <property type="protein sequence ID" value="CCE25060.1"/>
    <property type="molecule type" value="Genomic_DNA"/>
</dbReference>
<evidence type="ECO:0000256" key="5">
    <source>
        <dbReference type="ARBA" id="ARBA00022692"/>
    </source>
</evidence>